<keyword evidence="2" id="KW-0812">Transmembrane</keyword>
<gene>
    <name evidence="3" type="ORF">DFL_005520</name>
</gene>
<keyword evidence="4" id="KW-1185">Reference proteome</keyword>
<feature type="compositionally biased region" description="Basic and acidic residues" evidence="1">
    <location>
        <begin position="449"/>
        <end position="467"/>
    </location>
</feature>
<feature type="transmembrane region" description="Helical" evidence="2">
    <location>
        <begin position="106"/>
        <end position="129"/>
    </location>
</feature>
<dbReference type="STRING" id="97331.A0A436ZY60"/>
<dbReference type="SUPFAM" id="SSF48452">
    <property type="entry name" value="TPR-like"/>
    <property type="match status" value="1"/>
</dbReference>
<dbReference type="GO" id="GO:0006515">
    <property type="term" value="P:protein quality control for misfolded or incompletely synthesized proteins"/>
    <property type="evidence" value="ECO:0007669"/>
    <property type="project" value="TreeGrafter"/>
</dbReference>
<keyword evidence="2" id="KW-1133">Transmembrane helix</keyword>
<proteinExistence type="predicted"/>
<dbReference type="RefSeq" id="XP_067489286.1">
    <property type="nucleotide sequence ID" value="XM_067634792.1"/>
</dbReference>
<name>A0A436ZY60_ARTFL</name>
<dbReference type="InterPro" id="IPR019734">
    <property type="entry name" value="TPR_rpt"/>
</dbReference>
<dbReference type="Proteomes" id="UP000283090">
    <property type="component" value="Unassembled WGS sequence"/>
</dbReference>
<dbReference type="VEuPathDB" id="FungiDB:DFL_005520"/>
<evidence type="ECO:0000313" key="4">
    <source>
        <dbReference type="Proteomes" id="UP000283090"/>
    </source>
</evidence>
<sequence>MTAMNLARLIALAARNYTSRNPRCICGRSLAITSRVQWTSFPRTTIRNFPSRRLHTSPFLQSLPKSKNSANPHVPLDRFQTGKPRTYNLLKLQTYREAYHDNPKQFIFAMFMGVITLGLLGVAVQAGYYTLIKPLHNYPEDVAKFIRRAIFYENKMDIKECMKNYQRAITASEMLSMDPLSDEVTGLKIMYAGVAEKCHAYDKGVEWLERLRFEMLTLMEERREELGTIGWLKVMKRVIGISVKIGDLQVLDKDDANAEKTYEWSVKEAIKVMSIQSRLKEDEERPWTVLEIAAIFENMASFYERTNRFDYATTLYLQAANLFHPPSCHSVILLNNVGACNMQRRLPPGEPMDRETQLESAKKWMEKALDIGNNIKPPARTEECDQGCVVALHNIGEVEEQLGKMDEAMLKFQEAQSLAFAVGFAEAYQNAGIAQERIKAKQAGTYESPEDRRKREEEEQRKIDEARTGGLPPLTLKNVKQCETEDGYMTSVGSRCIFLPGVLNNGLEILPGDPAYLFNGGGGSGYDADDNGGDTTTFGDDADSGEDFFDAGYEKTFSELAKLF</sequence>
<dbReference type="GeneID" id="93587831"/>
<keyword evidence="2" id="KW-0472">Membrane</keyword>
<comment type="caution">
    <text evidence="3">The sequence shown here is derived from an EMBL/GenBank/DDBJ whole genome shotgun (WGS) entry which is preliminary data.</text>
</comment>
<dbReference type="GO" id="GO:0031942">
    <property type="term" value="C:i-AAA complex"/>
    <property type="evidence" value="ECO:0007669"/>
    <property type="project" value="TreeGrafter"/>
</dbReference>
<dbReference type="OrthoDB" id="10050400at2759"/>
<evidence type="ECO:0000256" key="2">
    <source>
        <dbReference type="SAM" id="Phobius"/>
    </source>
</evidence>
<feature type="region of interest" description="Disordered" evidence="1">
    <location>
        <begin position="440"/>
        <end position="470"/>
    </location>
</feature>
<dbReference type="InterPro" id="IPR011990">
    <property type="entry name" value="TPR-like_helical_dom_sf"/>
</dbReference>
<protein>
    <submittedName>
        <fullName evidence="3">Uncharacterized protein</fullName>
    </submittedName>
</protein>
<dbReference type="CDD" id="cd24145">
    <property type="entry name" value="Mgr3-like"/>
    <property type="match status" value="1"/>
</dbReference>
<dbReference type="SMART" id="SM00028">
    <property type="entry name" value="TPR"/>
    <property type="match status" value="3"/>
</dbReference>
<dbReference type="InterPro" id="IPR040201">
    <property type="entry name" value="Mrg3-like"/>
</dbReference>
<dbReference type="GO" id="GO:0051787">
    <property type="term" value="F:misfolded protein binding"/>
    <property type="evidence" value="ECO:0007669"/>
    <property type="project" value="TreeGrafter"/>
</dbReference>
<organism evidence="3 4">
    <name type="scientific">Arthrobotrys flagrans</name>
    <name type="common">Nematode-trapping fungus</name>
    <name type="synonym">Trichothecium flagrans</name>
    <dbReference type="NCBI Taxonomy" id="97331"/>
    <lineage>
        <taxon>Eukaryota</taxon>
        <taxon>Fungi</taxon>
        <taxon>Dikarya</taxon>
        <taxon>Ascomycota</taxon>
        <taxon>Pezizomycotina</taxon>
        <taxon>Orbiliomycetes</taxon>
        <taxon>Orbiliales</taxon>
        <taxon>Orbiliaceae</taxon>
        <taxon>Arthrobotrys</taxon>
    </lineage>
</organism>
<accession>A0A436ZY60</accession>
<dbReference type="PANTHER" id="PTHR28142:SF1">
    <property type="entry name" value="MITOCHONDRIAL INNER MEMBRANE I-AAA PROTEASE SUPERCOMPLEX SUBUNIT MGR3-RELATED"/>
    <property type="match status" value="1"/>
</dbReference>
<dbReference type="EMBL" id="SAEB01000007">
    <property type="protein sequence ID" value="RVD83742.1"/>
    <property type="molecule type" value="Genomic_DNA"/>
</dbReference>
<evidence type="ECO:0000313" key="3">
    <source>
        <dbReference type="EMBL" id="RVD83742.1"/>
    </source>
</evidence>
<dbReference type="Gene3D" id="1.25.40.10">
    <property type="entry name" value="Tetratricopeptide repeat domain"/>
    <property type="match status" value="1"/>
</dbReference>
<reference evidence="3 4" key="1">
    <citation type="submission" date="2019-01" db="EMBL/GenBank/DDBJ databases">
        <title>Intercellular communication is required for trap formation in the nematode-trapping fungus Duddingtonia flagrans.</title>
        <authorList>
            <person name="Youssar L."/>
            <person name="Wernet V."/>
            <person name="Hensel N."/>
            <person name="Hildebrandt H.-G."/>
            <person name="Fischer R."/>
        </authorList>
    </citation>
    <scope>NUCLEOTIDE SEQUENCE [LARGE SCALE GENOMIC DNA]</scope>
    <source>
        <strain evidence="3 4">CBS H-5679</strain>
    </source>
</reference>
<dbReference type="AlphaFoldDB" id="A0A436ZY60"/>
<evidence type="ECO:0000256" key="1">
    <source>
        <dbReference type="SAM" id="MobiDB-lite"/>
    </source>
</evidence>
<dbReference type="PANTHER" id="PTHR28142">
    <property type="entry name" value="MITOCHONDRIAL INNER MEMBRANE I-AAA PROTEASE SUPERCOMPLEX SUBUNIT MGR3-RELATED"/>
    <property type="match status" value="1"/>
</dbReference>